<keyword evidence="4" id="KW-0788">Thiol protease</keyword>
<feature type="region of interest" description="Disordered" evidence="5">
    <location>
        <begin position="206"/>
        <end position="246"/>
    </location>
</feature>
<dbReference type="Gene3D" id="3.90.1720.10">
    <property type="entry name" value="endopeptidase domain like (from Nostoc punctiforme)"/>
    <property type="match status" value="1"/>
</dbReference>
<dbReference type="NCBIfam" id="NF046048">
    <property type="entry name" value="NlpC_P60_DIP1281"/>
    <property type="match status" value="1"/>
</dbReference>
<dbReference type="PANTHER" id="PTHR47359">
    <property type="entry name" value="PEPTIDOGLYCAN DL-ENDOPEPTIDASE CWLO"/>
    <property type="match status" value="1"/>
</dbReference>
<gene>
    <name evidence="7" type="ORF">CP258_05585</name>
</gene>
<dbReference type="Proteomes" id="UP000006465">
    <property type="component" value="Chromosome"/>
</dbReference>
<reference evidence="7 8" key="1">
    <citation type="journal article" date="2013" name="J. Biotechnol.">
        <title>Genome sequence of Corynebacterium pseudotuberculosis biovar equi strain 258 and prediction of antigenic targets to improve biotechnological vaccine production.</title>
        <authorList>
            <person name="Soares S.C."/>
            <person name="Trost E."/>
            <person name="Ramos R.T."/>
            <person name="Carneiro A.R."/>
            <person name="Santos A.R."/>
            <person name="Pinto A.C."/>
            <person name="Barbosa E."/>
            <person name="Aburjaile F."/>
            <person name="Ali A."/>
            <person name="Diniz C.A."/>
            <person name="Hassan S.S."/>
            <person name="Fiaux K."/>
            <person name="Guimaraes L.C."/>
            <person name="Bakhtiar S.M."/>
            <person name="Pereira U."/>
            <person name="Almeida S.S."/>
            <person name="Abreu V.A."/>
            <person name="Rocha F.S."/>
            <person name="Dorella F.A."/>
            <person name="Miyoshi A."/>
            <person name="Silva A."/>
            <person name="Azevedo V."/>
            <person name="Tauch A."/>
        </authorList>
    </citation>
    <scope>NUCLEOTIDE SEQUENCE [LARGE SCALE GENOMIC DNA]</scope>
    <source>
        <strain evidence="7 8">258</strain>
    </source>
</reference>
<keyword evidence="2" id="KW-0645">Protease</keyword>
<evidence type="ECO:0000256" key="3">
    <source>
        <dbReference type="ARBA" id="ARBA00022801"/>
    </source>
</evidence>
<evidence type="ECO:0000256" key="1">
    <source>
        <dbReference type="ARBA" id="ARBA00007074"/>
    </source>
</evidence>
<dbReference type="SUPFAM" id="SSF54001">
    <property type="entry name" value="Cysteine proteinases"/>
    <property type="match status" value="1"/>
</dbReference>
<dbReference type="AlphaFoldDB" id="A0AAU8PYA7"/>
<protein>
    <submittedName>
        <fullName evidence="7">Hydrolase</fullName>
    </submittedName>
</protein>
<evidence type="ECO:0000259" key="6">
    <source>
        <dbReference type="PROSITE" id="PS51935"/>
    </source>
</evidence>
<evidence type="ECO:0000313" key="7">
    <source>
        <dbReference type="EMBL" id="AFK16723.1"/>
    </source>
</evidence>
<keyword evidence="3 7" id="KW-0378">Hydrolase</keyword>
<comment type="similarity">
    <text evidence="1">Belongs to the peptidase C40 family.</text>
</comment>
<feature type="domain" description="NlpC/P60" evidence="6">
    <location>
        <begin position="457"/>
        <end position="595"/>
    </location>
</feature>
<dbReference type="PANTHER" id="PTHR47359:SF3">
    <property type="entry name" value="NLP_P60 DOMAIN-CONTAINING PROTEIN-RELATED"/>
    <property type="match status" value="1"/>
</dbReference>
<feature type="compositionally biased region" description="Basic and acidic residues" evidence="5">
    <location>
        <begin position="335"/>
        <end position="347"/>
    </location>
</feature>
<dbReference type="PROSITE" id="PS51935">
    <property type="entry name" value="NLPC_P60"/>
    <property type="match status" value="1"/>
</dbReference>
<feature type="compositionally biased region" description="Basic and acidic residues" evidence="5">
    <location>
        <begin position="206"/>
        <end position="229"/>
    </location>
</feature>
<feature type="compositionally biased region" description="Low complexity" evidence="5">
    <location>
        <begin position="348"/>
        <end position="357"/>
    </location>
</feature>
<dbReference type="InterPro" id="IPR038765">
    <property type="entry name" value="Papain-like_cys_pep_sf"/>
</dbReference>
<dbReference type="EMBL" id="CP003540">
    <property type="protein sequence ID" value="AFK16723.1"/>
    <property type="molecule type" value="Genomic_DNA"/>
</dbReference>
<sequence length="595" mass="63114">MRGFSVTFRELTGELVTNFASRRDYTAGVSVLGKARVIVASGVIAACIGSITPAYAEPVNPSDAEIADANGAVGQAEGKVSGLAASLSTSDSQIASLEMEMGGLREAVNKALVDYHDAQSSAQQARDGVSTARSRLDDTQSEIINAQKVLDEISRSAYRKGSAPSGVAGVAGKTTSEDALDRQTYLRTNAEKQREAVDKLDRLRTEQANEESRLREARNLAEQREKAAESAKATAQQAIDDSSAKLEDNIRKRAELVAHRDEAQRELDAARGTVSNLNNQRNEYKEYKEAEAARKKAEEKAAAAEKARQEAEAAQRAKEEAARIAAEAAAKAAREAAEEKSRKEAEARAAQAAAEAAAARREAEQRAAAQERAQQTRRDANTASATAAEALIQAAMPDHASLNNSRTGNGLNTVQSPQAVEAANGDSVLRDLDVVQPETLDTLSKKATAAAGNASRSAKIETVISRARAYIGTPYAWGGGNASGPTLGIRDGGVADSYGDYNKVGFDCSGLTLYAFAGVGIALPHYSGYQYQKGTKISPSEIQRGDLIFYGPNAENHVAIYLGDGTMLEAPQSGSTVKISPVRWSGMSPYAVRLI</sequence>
<evidence type="ECO:0000256" key="2">
    <source>
        <dbReference type="ARBA" id="ARBA00022670"/>
    </source>
</evidence>
<feature type="region of interest" description="Disordered" evidence="5">
    <location>
        <begin position="261"/>
        <end position="290"/>
    </location>
</feature>
<evidence type="ECO:0000256" key="4">
    <source>
        <dbReference type="ARBA" id="ARBA00022807"/>
    </source>
</evidence>
<organism evidence="7 8">
    <name type="scientific">Corynebacterium pseudotuberculosis 258</name>
    <dbReference type="NCBI Taxonomy" id="1168865"/>
    <lineage>
        <taxon>Bacteria</taxon>
        <taxon>Bacillati</taxon>
        <taxon>Actinomycetota</taxon>
        <taxon>Actinomycetes</taxon>
        <taxon>Mycobacteriales</taxon>
        <taxon>Corynebacteriaceae</taxon>
        <taxon>Corynebacterium</taxon>
    </lineage>
</organism>
<dbReference type="KEGG" id="coe:CP258_05585"/>
<dbReference type="GO" id="GO:0006508">
    <property type="term" value="P:proteolysis"/>
    <property type="evidence" value="ECO:0007669"/>
    <property type="project" value="UniProtKB-KW"/>
</dbReference>
<dbReference type="GO" id="GO:0008234">
    <property type="term" value="F:cysteine-type peptidase activity"/>
    <property type="evidence" value="ECO:0007669"/>
    <property type="project" value="UniProtKB-KW"/>
</dbReference>
<evidence type="ECO:0000313" key="8">
    <source>
        <dbReference type="Proteomes" id="UP000006465"/>
    </source>
</evidence>
<name>A0AAU8PYA7_CORPS</name>
<evidence type="ECO:0000256" key="5">
    <source>
        <dbReference type="SAM" id="MobiDB-lite"/>
    </source>
</evidence>
<feature type="region of interest" description="Disordered" evidence="5">
    <location>
        <begin position="335"/>
        <end position="385"/>
    </location>
</feature>
<dbReference type="InterPro" id="IPR051794">
    <property type="entry name" value="PG_Endopeptidase_C40"/>
</dbReference>
<proteinExistence type="inferred from homology"/>
<dbReference type="InterPro" id="IPR000064">
    <property type="entry name" value="NLP_P60_dom"/>
</dbReference>
<accession>A0AAU8PYA7</accession>
<dbReference type="Pfam" id="PF00877">
    <property type="entry name" value="NLPC_P60"/>
    <property type="match status" value="1"/>
</dbReference>